<dbReference type="PANTHER" id="PTHR30349:SF41">
    <property type="entry name" value="INTEGRASE_RECOMBINASE PROTEIN MJ0367-RELATED"/>
    <property type="match status" value="1"/>
</dbReference>
<dbReference type="Pfam" id="PF00589">
    <property type="entry name" value="Phage_integrase"/>
    <property type="match status" value="1"/>
</dbReference>
<dbReference type="Gene3D" id="1.10.443.10">
    <property type="entry name" value="Intergrase catalytic core"/>
    <property type="match status" value="1"/>
</dbReference>
<evidence type="ECO:0008006" key="9">
    <source>
        <dbReference type="Google" id="ProtNLM"/>
    </source>
</evidence>
<evidence type="ECO:0000256" key="2">
    <source>
        <dbReference type="ARBA" id="ARBA00023125"/>
    </source>
</evidence>
<dbReference type="InterPro" id="IPR002104">
    <property type="entry name" value="Integrase_catalytic"/>
</dbReference>
<comment type="caution">
    <text evidence="7">The sequence shown here is derived from an EMBL/GenBank/DDBJ whole genome shotgun (WGS) entry which is preliminary data.</text>
</comment>
<dbReference type="GO" id="GO:0003677">
    <property type="term" value="F:DNA binding"/>
    <property type="evidence" value="ECO:0007669"/>
    <property type="project" value="UniProtKB-UniRule"/>
</dbReference>
<evidence type="ECO:0000259" key="6">
    <source>
        <dbReference type="PROSITE" id="PS51900"/>
    </source>
</evidence>
<accession>A0A1F5H349</accession>
<dbReference type="SUPFAM" id="SSF56349">
    <property type="entry name" value="DNA breaking-rejoining enzymes"/>
    <property type="match status" value="1"/>
</dbReference>
<dbReference type="InterPro" id="IPR011010">
    <property type="entry name" value="DNA_brk_join_enz"/>
</dbReference>
<organism evidence="7 8">
    <name type="scientific">Candidatus Curtissbacteria bacterium RIFCSPLOWO2_01_FULL_42_50</name>
    <dbReference type="NCBI Taxonomy" id="1797730"/>
    <lineage>
        <taxon>Bacteria</taxon>
        <taxon>Candidatus Curtissiibacteriota</taxon>
    </lineage>
</organism>
<dbReference type="AlphaFoldDB" id="A0A1F5H349"/>
<gene>
    <name evidence="7" type="ORF">A3B54_05415</name>
</gene>
<protein>
    <recommendedName>
        <fullName evidence="9">Tyr recombinase domain-containing protein</fullName>
    </recommendedName>
</protein>
<dbReference type="GO" id="GO:0006310">
    <property type="term" value="P:DNA recombination"/>
    <property type="evidence" value="ECO:0007669"/>
    <property type="project" value="UniProtKB-KW"/>
</dbReference>
<dbReference type="PANTHER" id="PTHR30349">
    <property type="entry name" value="PHAGE INTEGRASE-RELATED"/>
    <property type="match status" value="1"/>
</dbReference>
<feature type="domain" description="Tyr recombinase" evidence="5">
    <location>
        <begin position="99"/>
        <end position="285"/>
    </location>
</feature>
<evidence type="ECO:0000256" key="1">
    <source>
        <dbReference type="ARBA" id="ARBA00008857"/>
    </source>
</evidence>
<dbReference type="CDD" id="cd00796">
    <property type="entry name" value="INT_Rci_Hp1_C"/>
    <property type="match status" value="1"/>
</dbReference>
<dbReference type="Gene3D" id="1.10.150.130">
    <property type="match status" value="1"/>
</dbReference>
<dbReference type="PROSITE" id="PS51900">
    <property type="entry name" value="CB"/>
    <property type="match status" value="1"/>
</dbReference>
<comment type="similarity">
    <text evidence="1">Belongs to the 'phage' integrase family.</text>
</comment>
<proteinExistence type="inferred from homology"/>
<dbReference type="GO" id="GO:0015074">
    <property type="term" value="P:DNA integration"/>
    <property type="evidence" value="ECO:0007669"/>
    <property type="project" value="InterPro"/>
</dbReference>
<name>A0A1F5H349_9BACT</name>
<keyword evidence="3" id="KW-0233">DNA recombination</keyword>
<evidence type="ECO:0000256" key="4">
    <source>
        <dbReference type="PROSITE-ProRule" id="PRU01248"/>
    </source>
</evidence>
<evidence type="ECO:0000259" key="5">
    <source>
        <dbReference type="PROSITE" id="PS51898"/>
    </source>
</evidence>
<evidence type="ECO:0000313" key="8">
    <source>
        <dbReference type="Proteomes" id="UP000177039"/>
    </source>
</evidence>
<dbReference type="InterPro" id="IPR013762">
    <property type="entry name" value="Integrase-like_cat_sf"/>
</dbReference>
<dbReference type="Proteomes" id="UP000177039">
    <property type="component" value="Unassembled WGS sequence"/>
</dbReference>
<reference evidence="7 8" key="1">
    <citation type="journal article" date="2016" name="Nat. Commun.">
        <title>Thousands of microbial genomes shed light on interconnected biogeochemical processes in an aquifer system.</title>
        <authorList>
            <person name="Anantharaman K."/>
            <person name="Brown C.T."/>
            <person name="Hug L.A."/>
            <person name="Sharon I."/>
            <person name="Castelle C.J."/>
            <person name="Probst A.J."/>
            <person name="Thomas B.C."/>
            <person name="Singh A."/>
            <person name="Wilkins M.J."/>
            <person name="Karaoz U."/>
            <person name="Brodie E.L."/>
            <person name="Williams K.H."/>
            <person name="Hubbard S.S."/>
            <person name="Banfield J.F."/>
        </authorList>
    </citation>
    <scope>NUCLEOTIDE SEQUENCE [LARGE SCALE GENOMIC DNA]</scope>
</reference>
<dbReference type="PROSITE" id="PS51898">
    <property type="entry name" value="TYR_RECOMBINASE"/>
    <property type="match status" value="1"/>
</dbReference>
<dbReference type="InterPro" id="IPR050090">
    <property type="entry name" value="Tyrosine_recombinase_XerCD"/>
</dbReference>
<sequence length="337" mass="39180">MQIDEKDFLSFITVKQSLAPETIRHCMSRFRIIRAWFADKELTKENVEIFLLELKQSGLRNNSLNTYNFALRHLRDYCKDRGMPSDFFDGFKSFKKNRADIVILTLEEIEKILNTPLTYGNFRGKDVSFLDFRYRAMTMFLAYTGCRYSEAADLKIKHLDLSAGKAIFTETKTNENRTVYFTEPLIGNIKEITEDWGPDNYLFRNTVENHIKVSDYSADLKRRARAAGITKRAFPHNFRHSFITSLLETGVPIEQVALLVGHRDIRTTFSTYAHLADKTLQRAALRHPLMRKNVDPKEIIRAVKEALENFDLANDPRFKFDISVRQNGLNFSLLAKK</sequence>
<dbReference type="EMBL" id="MFBT01000034">
    <property type="protein sequence ID" value="OGD98592.1"/>
    <property type="molecule type" value="Genomic_DNA"/>
</dbReference>
<dbReference type="InterPro" id="IPR010998">
    <property type="entry name" value="Integrase_recombinase_N"/>
</dbReference>
<feature type="domain" description="Core-binding (CB)" evidence="6">
    <location>
        <begin position="1"/>
        <end position="79"/>
    </location>
</feature>
<evidence type="ECO:0000256" key="3">
    <source>
        <dbReference type="ARBA" id="ARBA00023172"/>
    </source>
</evidence>
<keyword evidence="2 4" id="KW-0238">DNA-binding</keyword>
<dbReference type="InterPro" id="IPR044068">
    <property type="entry name" value="CB"/>
</dbReference>
<evidence type="ECO:0000313" key="7">
    <source>
        <dbReference type="EMBL" id="OGD98592.1"/>
    </source>
</evidence>